<keyword evidence="2" id="KW-1185">Reference proteome</keyword>
<dbReference type="AlphaFoldDB" id="A0A238LJB2"/>
<name>A0A238LJB2_9RHOB</name>
<dbReference type="EMBL" id="FXZK01000007">
    <property type="protein sequence ID" value="SMY09056.1"/>
    <property type="molecule type" value="Genomic_DNA"/>
</dbReference>
<evidence type="ECO:0000313" key="1">
    <source>
        <dbReference type="EMBL" id="SMY09056.1"/>
    </source>
</evidence>
<evidence type="ECO:0000313" key="2">
    <source>
        <dbReference type="Proteomes" id="UP000201613"/>
    </source>
</evidence>
<gene>
    <name evidence="1" type="ORF">LOM8899_03218</name>
</gene>
<dbReference type="Proteomes" id="UP000201613">
    <property type="component" value="Unassembled WGS sequence"/>
</dbReference>
<sequence>MDGRVFGIIERQVSNSPVDVMMSRAPTVLRVFLCLALLIVLVLPLGAAAQDYPRGMSEGRNSARSPTVSGGVVSFTVLPGDCQSRTYGDGRGESDCSNLNSKSYLTSRDVPVGTSMLYAFDVRVAGGLTHDAFRNPHVTYAPGGADSRLSVAIWQGELIKNHLLTLDLDRTRGLTVFGRTCAPASSLGDWTQVQLLLRWSAGSDGLLQLSCNDRPVYAVSGQPTDQQPYCIISNHCEPGVEKHPRMINAGFGIFFDAEVVNGVPTRPRVPASGLSVQMRDFDIRRVQLR</sequence>
<protein>
    <recommendedName>
        <fullName evidence="3">Polysaccharide lyase</fullName>
    </recommendedName>
</protein>
<reference evidence="1 2" key="1">
    <citation type="submission" date="2017-05" db="EMBL/GenBank/DDBJ databases">
        <authorList>
            <person name="Song R."/>
            <person name="Chenine A.L."/>
            <person name="Ruprecht R.M."/>
        </authorList>
    </citation>
    <scope>NUCLEOTIDE SEQUENCE [LARGE SCALE GENOMIC DNA]</scope>
    <source>
        <strain evidence="1 2">CECT 8899</strain>
    </source>
</reference>
<dbReference type="RefSeq" id="WP_093993256.1">
    <property type="nucleotide sequence ID" value="NZ_FXZK01000007.1"/>
</dbReference>
<dbReference type="OrthoDB" id="7836699at2"/>
<evidence type="ECO:0008006" key="3">
    <source>
        <dbReference type="Google" id="ProtNLM"/>
    </source>
</evidence>
<proteinExistence type="predicted"/>
<accession>A0A238LJB2</accession>
<organism evidence="1 2">
    <name type="scientific">Flavimaricola marinus</name>
    <dbReference type="NCBI Taxonomy" id="1819565"/>
    <lineage>
        <taxon>Bacteria</taxon>
        <taxon>Pseudomonadati</taxon>
        <taxon>Pseudomonadota</taxon>
        <taxon>Alphaproteobacteria</taxon>
        <taxon>Rhodobacterales</taxon>
        <taxon>Paracoccaceae</taxon>
        <taxon>Flavimaricola</taxon>
    </lineage>
</organism>